<sequence length="349" mass="40526">MHQDHNVPWKSLASHLKLTQSVDPRTQEPVPDFIPRDYPKQAKSAKTFHYFTDSLTKTIHEFATTERQKYPPAGRLPISDQTSGKLFSDELLAKNQAFCDSRGFYAPYLNEENQKIEYWIQQARCEHAHPSPNAKEYSYSSNHLDLATAVKYLMIENQMEALLGLAQHPQIPLKQLYFLSWGHSFGWDRVIDYAMNAYVYINVLAEFPELCQKEKYQGIGGYKRLRTELVSTCDGDSQIAMHVPFIKKLNEGSGTGAGVRAGARMSQVLDYSFRDIFEDLELLKQYLKDCFAILYRSEMLARECGVTIRWDEQIQYALTRFQIKCWYNEVDDHRKRGVNYDMTECSYNV</sequence>
<organism evidence="2 3">
    <name type="scientific">Lobosporangium transversale</name>
    <dbReference type="NCBI Taxonomy" id="64571"/>
    <lineage>
        <taxon>Eukaryota</taxon>
        <taxon>Fungi</taxon>
        <taxon>Fungi incertae sedis</taxon>
        <taxon>Mucoromycota</taxon>
        <taxon>Mortierellomycotina</taxon>
        <taxon>Mortierellomycetes</taxon>
        <taxon>Mortierellales</taxon>
        <taxon>Mortierellaceae</taxon>
        <taxon>Lobosporangium</taxon>
    </lineage>
</organism>
<accession>A0A1Y2GG70</accession>
<reference evidence="2 3" key="1">
    <citation type="submission" date="2016-07" db="EMBL/GenBank/DDBJ databases">
        <title>Pervasive Adenine N6-methylation of Active Genes in Fungi.</title>
        <authorList>
            <consortium name="DOE Joint Genome Institute"/>
            <person name="Mondo S.J."/>
            <person name="Dannebaum R.O."/>
            <person name="Kuo R.C."/>
            <person name="Labutti K."/>
            <person name="Haridas S."/>
            <person name="Kuo A."/>
            <person name="Salamov A."/>
            <person name="Ahrendt S.R."/>
            <person name="Lipzen A."/>
            <person name="Sullivan W."/>
            <person name="Andreopoulos W.B."/>
            <person name="Clum A."/>
            <person name="Lindquist E."/>
            <person name="Daum C."/>
            <person name="Ramamoorthy G.K."/>
            <person name="Gryganskyi A."/>
            <person name="Culley D."/>
            <person name="Magnuson J.K."/>
            <person name="James T.Y."/>
            <person name="O'Malley M.A."/>
            <person name="Stajich J.E."/>
            <person name="Spatafora J.W."/>
            <person name="Visel A."/>
            <person name="Grigoriev I.V."/>
        </authorList>
    </citation>
    <scope>NUCLEOTIDE SEQUENCE [LARGE SCALE GENOMIC DNA]</scope>
    <source>
        <strain evidence="2 3">NRRL 3116</strain>
    </source>
</reference>
<dbReference type="AlphaFoldDB" id="A0A1Y2GG70"/>
<evidence type="ECO:0000313" key="2">
    <source>
        <dbReference type="EMBL" id="ORZ09986.1"/>
    </source>
</evidence>
<protein>
    <submittedName>
        <fullName evidence="2">Uncharacterized protein</fullName>
    </submittedName>
</protein>
<feature type="region of interest" description="Disordered" evidence="1">
    <location>
        <begin position="18"/>
        <end position="38"/>
    </location>
</feature>
<evidence type="ECO:0000313" key="3">
    <source>
        <dbReference type="Proteomes" id="UP000193648"/>
    </source>
</evidence>
<dbReference type="RefSeq" id="XP_021879076.1">
    <property type="nucleotide sequence ID" value="XM_022024979.1"/>
</dbReference>
<dbReference type="OrthoDB" id="3204049at2759"/>
<evidence type="ECO:0000256" key="1">
    <source>
        <dbReference type="SAM" id="MobiDB-lite"/>
    </source>
</evidence>
<name>A0A1Y2GG70_9FUNG</name>
<dbReference type="GeneID" id="33566823"/>
<proteinExistence type="predicted"/>
<keyword evidence="3" id="KW-1185">Reference proteome</keyword>
<dbReference type="InParanoid" id="A0A1Y2GG70"/>
<gene>
    <name evidence="2" type="ORF">BCR41DRAFT_358045</name>
</gene>
<dbReference type="EMBL" id="MCFF01000032">
    <property type="protein sequence ID" value="ORZ09986.1"/>
    <property type="molecule type" value="Genomic_DNA"/>
</dbReference>
<comment type="caution">
    <text evidence="2">The sequence shown here is derived from an EMBL/GenBank/DDBJ whole genome shotgun (WGS) entry which is preliminary data.</text>
</comment>
<dbReference type="Proteomes" id="UP000193648">
    <property type="component" value="Unassembled WGS sequence"/>
</dbReference>